<protein>
    <recommendedName>
        <fullName evidence="4">Bacteriocin</fullName>
    </recommendedName>
</protein>
<sequence length="71" mass="7967">MKDQNTKFSGSHQKLSREEMKQIKGGTCNPGPYYNKPCYDISECGGSECATTLYCYHANGNQYTLGVCLFR</sequence>
<dbReference type="NCBIfam" id="NF047798">
    <property type="entry name" value="leader_Chryseo"/>
    <property type="match status" value="1"/>
</dbReference>
<dbReference type="AlphaFoldDB" id="A0A5B8UWX5"/>
<evidence type="ECO:0000313" key="3">
    <source>
        <dbReference type="Proteomes" id="UP000321479"/>
    </source>
</evidence>
<dbReference type="Proteomes" id="UP000321479">
    <property type="component" value="Chromosome"/>
</dbReference>
<organism evidence="2 3">
    <name type="scientific">Mucilaginibacter ginsenosidivorans</name>
    <dbReference type="NCBI Taxonomy" id="398053"/>
    <lineage>
        <taxon>Bacteria</taxon>
        <taxon>Pseudomonadati</taxon>
        <taxon>Bacteroidota</taxon>
        <taxon>Sphingobacteriia</taxon>
        <taxon>Sphingobacteriales</taxon>
        <taxon>Sphingobacteriaceae</taxon>
        <taxon>Mucilaginibacter</taxon>
    </lineage>
</organism>
<proteinExistence type="predicted"/>
<dbReference type="RefSeq" id="WP_147031398.1">
    <property type="nucleotide sequence ID" value="NZ_CP042436.1"/>
</dbReference>
<accession>A0A5B8UWX5</accession>
<feature type="compositionally biased region" description="Polar residues" evidence="1">
    <location>
        <begin position="1"/>
        <end position="13"/>
    </location>
</feature>
<feature type="region of interest" description="Disordered" evidence="1">
    <location>
        <begin position="1"/>
        <end position="31"/>
    </location>
</feature>
<gene>
    <name evidence="2" type="ORF">FRZ54_09610</name>
</gene>
<reference evidence="2 3" key="1">
    <citation type="journal article" date="2017" name="Curr. Microbiol.">
        <title>Mucilaginibacter ginsenosidivorans sp. nov., Isolated from Soil of Ginseng Field.</title>
        <authorList>
            <person name="Kim M.M."/>
            <person name="Siddiqi M.Z."/>
            <person name="Im W.T."/>
        </authorList>
    </citation>
    <scope>NUCLEOTIDE SEQUENCE [LARGE SCALE GENOMIC DNA]</scope>
    <source>
        <strain evidence="2 3">Gsoil 3017</strain>
    </source>
</reference>
<dbReference type="InterPro" id="IPR058074">
    <property type="entry name" value="Bacteriocin-like"/>
</dbReference>
<dbReference type="EMBL" id="CP042436">
    <property type="protein sequence ID" value="QEC62821.1"/>
    <property type="molecule type" value="Genomic_DNA"/>
</dbReference>
<keyword evidence="3" id="KW-1185">Reference proteome</keyword>
<name>A0A5B8UWX5_9SPHI</name>
<evidence type="ECO:0000313" key="2">
    <source>
        <dbReference type="EMBL" id="QEC62821.1"/>
    </source>
</evidence>
<evidence type="ECO:0000256" key="1">
    <source>
        <dbReference type="SAM" id="MobiDB-lite"/>
    </source>
</evidence>
<evidence type="ECO:0008006" key="4">
    <source>
        <dbReference type="Google" id="ProtNLM"/>
    </source>
</evidence>
<dbReference type="KEGG" id="mgin:FRZ54_09610"/>